<accession>A0A0F4LQX9</accession>
<sequence>MQIQAFQPAVQALFNEVQDRLDGQIILETEPRQEEWVAFDQSGHRRDAQGNVHIILVHSTQPDFTLAHELHHVLFEITLGPQVQFPVTTARPELDQQIQITAQALVGSVEHGLIMDQQRARQEITPAIEHDFIQGIAHKVPTASNYFPLQVLMLLDALTFSGGQDLADWQTTYAAAFVAAQTLYQQLKKHLRATPTGIHRSIVELWQRYSQLLEQHQYLALPYSDFISLAPVLSPRQLRLTVEQLFFIKHLPFNSLKTHQRAYALVGRQDQQNAGELLSATKVTSLVYQQWYQQPVQEFLQQQQIQYQLRT</sequence>
<name>A0A0F4LQX9_9LACO</name>
<evidence type="ECO:0000313" key="2">
    <source>
        <dbReference type="Proteomes" id="UP000033558"/>
    </source>
</evidence>
<protein>
    <recommendedName>
        <fullName evidence="3">IpaB/EvcA family protein</fullName>
    </recommendedName>
</protein>
<comment type="caution">
    <text evidence="1">The sequence shown here is derived from an EMBL/GenBank/DDBJ whole genome shotgun (WGS) entry which is preliminary data.</text>
</comment>
<gene>
    <name evidence="1" type="ORF">JG30_14030</name>
</gene>
<reference evidence="1 2" key="1">
    <citation type="submission" date="2015-01" db="EMBL/GenBank/DDBJ databases">
        <title>Comparative genomics of the lactic acid bacteria isolated from the honey bee gut.</title>
        <authorList>
            <person name="Ellegaard K.M."/>
            <person name="Tamarit D."/>
            <person name="Javelind E."/>
            <person name="Olofsson T."/>
            <person name="Andersson S.G."/>
            <person name="Vasquez A."/>
        </authorList>
    </citation>
    <scope>NUCLEOTIDE SEQUENCE [LARGE SCALE GENOMIC DNA]</scope>
    <source>
        <strain evidence="1 2">Bin4</strain>
    </source>
</reference>
<evidence type="ECO:0000313" key="1">
    <source>
        <dbReference type="EMBL" id="KJY60714.1"/>
    </source>
</evidence>
<dbReference type="EMBL" id="JXJQ01000010">
    <property type="protein sequence ID" value="KJY60714.1"/>
    <property type="molecule type" value="Genomic_DNA"/>
</dbReference>
<evidence type="ECO:0008006" key="3">
    <source>
        <dbReference type="Google" id="ProtNLM"/>
    </source>
</evidence>
<organism evidence="1 2">
    <name type="scientific">Bombilactobacillus mellifer</name>
    <dbReference type="NCBI Taxonomy" id="1218492"/>
    <lineage>
        <taxon>Bacteria</taxon>
        <taxon>Bacillati</taxon>
        <taxon>Bacillota</taxon>
        <taxon>Bacilli</taxon>
        <taxon>Lactobacillales</taxon>
        <taxon>Lactobacillaceae</taxon>
        <taxon>Bombilactobacillus</taxon>
    </lineage>
</organism>
<dbReference type="STRING" id="1218492.JG30_14030"/>
<keyword evidence="2" id="KW-1185">Reference proteome</keyword>
<dbReference type="OrthoDB" id="2246846at2"/>
<dbReference type="Proteomes" id="UP000033558">
    <property type="component" value="Unassembled WGS sequence"/>
</dbReference>
<dbReference type="PATRIC" id="fig|1218492.5.peg.1454"/>
<proteinExistence type="predicted"/>
<dbReference type="HOGENOM" id="CLU_076062_0_0_9"/>
<dbReference type="AlphaFoldDB" id="A0A0F4LQX9"/>
<dbReference type="RefSeq" id="WP_046317494.1">
    <property type="nucleotide sequence ID" value="NZ_JBHSZT010000005.1"/>
</dbReference>